<dbReference type="SUPFAM" id="SSF110921">
    <property type="entry name" value="2-isopropylmalate synthase LeuA, allosteric (dimerisation) domain"/>
    <property type="match status" value="1"/>
</dbReference>
<dbReference type="SUPFAM" id="SSF51569">
    <property type="entry name" value="Aldolase"/>
    <property type="match status" value="1"/>
</dbReference>
<feature type="region of interest" description="Disordered" evidence="9">
    <location>
        <begin position="1"/>
        <end position="36"/>
    </location>
</feature>
<evidence type="ECO:0000256" key="2">
    <source>
        <dbReference type="ARBA" id="ARBA00009396"/>
    </source>
</evidence>
<dbReference type="InterPro" id="IPR036230">
    <property type="entry name" value="LeuA_allosteric_dom_sf"/>
</dbReference>
<comment type="pathway">
    <text evidence="1">Amino-acid biosynthesis; L-leucine biosynthesis; L-leucine from 3-methyl-2-oxobutanoate: step 1/4.</text>
</comment>
<dbReference type="GO" id="GO:0046872">
    <property type="term" value="F:metal ion binding"/>
    <property type="evidence" value="ECO:0007669"/>
    <property type="project" value="UniProtKB-KW"/>
</dbReference>
<evidence type="ECO:0000313" key="11">
    <source>
        <dbReference type="EMBL" id="KAG5176957.1"/>
    </source>
</evidence>
<keyword evidence="4" id="KW-0432">Leucine biosynthesis</keyword>
<protein>
    <recommendedName>
        <fullName evidence="3">2-isopropylmalate synthase</fullName>
        <ecNumber evidence="3">2.3.3.13</ecNumber>
    </recommendedName>
</protein>
<dbReference type="GO" id="GO:0003852">
    <property type="term" value="F:2-isopropylmalate synthase activity"/>
    <property type="evidence" value="ECO:0007669"/>
    <property type="project" value="UniProtKB-EC"/>
</dbReference>
<dbReference type="InterPro" id="IPR054691">
    <property type="entry name" value="LeuA/HCS_post-cat"/>
</dbReference>
<evidence type="ECO:0000313" key="12">
    <source>
        <dbReference type="Proteomes" id="UP000664859"/>
    </source>
</evidence>
<dbReference type="Pfam" id="PF08502">
    <property type="entry name" value="LeuA_dimer"/>
    <property type="match status" value="1"/>
</dbReference>
<dbReference type="EMBL" id="JAFCMP010000531">
    <property type="protein sequence ID" value="KAG5176957.1"/>
    <property type="molecule type" value="Genomic_DNA"/>
</dbReference>
<dbReference type="HAMAP" id="MF_01025">
    <property type="entry name" value="LeuA_type1"/>
    <property type="match status" value="1"/>
</dbReference>
<dbReference type="Gene3D" id="1.10.238.260">
    <property type="match status" value="1"/>
</dbReference>
<keyword evidence="7" id="KW-0479">Metal-binding</keyword>
<dbReference type="PANTHER" id="PTHR10277:SF9">
    <property type="entry name" value="2-ISOPROPYLMALATE SYNTHASE 1, CHLOROPLASTIC-RELATED"/>
    <property type="match status" value="1"/>
</dbReference>
<dbReference type="InterPro" id="IPR050073">
    <property type="entry name" value="2-IPM_HCS-like"/>
</dbReference>
<keyword evidence="5" id="KW-0028">Amino-acid biosynthesis</keyword>
<evidence type="ECO:0000256" key="4">
    <source>
        <dbReference type="ARBA" id="ARBA00022430"/>
    </source>
</evidence>
<dbReference type="NCBIfam" id="NF002086">
    <property type="entry name" value="PRK00915.1-3"/>
    <property type="match status" value="1"/>
</dbReference>
<evidence type="ECO:0000256" key="7">
    <source>
        <dbReference type="ARBA" id="ARBA00022723"/>
    </source>
</evidence>
<feature type="compositionally biased region" description="Basic and acidic residues" evidence="9">
    <location>
        <begin position="25"/>
        <end position="36"/>
    </location>
</feature>
<evidence type="ECO:0000256" key="1">
    <source>
        <dbReference type="ARBA" id="ARBA00004689"/>
    </source>
</evidence>
<gene>
    <name evidence="11" type="ORF">JKP88DRAFT_258876</name>
</gene>
<dbReference type="InterPro" id="IPR002034">
    <property type="entry name" value="AIPM/Hcit_synth_CS"/>
</dbReference>
<comment type="caution">
    <text evidence="11">The sequence shown here is derived from an EMBL/GenBank/DDBJ whole genome shotgun (WGS) entry which is preliminary data.</text>
</comment>
<proteinExistence type="inferred from homology"/>
<keyword evidence="8" id="KW-0100">Branched-chain amino acid biosynthesis</keyword>
<evidence type="ECO:0000256" key="5">
    <source>
        <dbReference type="ARBA" id="ARBA00022605"/>
    </source>
</evidence>
<dbReference type="InterPro" id="IPR005671">
    <property type="entry name" value="LeuA_bact_synth"/>
</dbReference>
<dbReference type="Pfam" id="PF22617">
    <property type="entry name" value="HCS_D2"/>
    <property type="match status" value="1"/>
</dbReference>
<dbReference type="FunFam" id="3.20.20.70:FF:000010">
    <property type="entry name" value="2-isopropylmalate synthase"/>
    <property type="match status" value="1"/>
</dbReference>
<dbReference type="Gene3D" id="3.20.20.70">
    <property type="entry name" value="Aldolase class I"/>
    <property type="match status" value="1"/>
</dbReference>
<dbReference type="NCBIfam" id="TIGR00973">
    <property type="entry name" value="leuA_bact"/>
    <property type="match status" value="1"/>
</dbReference>
<organism evidence="11 12">
    <name type="scientific">Tribonema minus</name>
    <dbReference type="NCBI Taxonomy" id="303371"/>
    <lineage>
        <taxon>Eukaryota</taxon>
        <taxon>Sar</taxon>
        <taxon>Stramenopiles</taxon>
        <taxon>Ochrophyta</taxon>
        <taxon>PX clade</taxon>
        <taxon>Xanthophyceae</taxon>
        <taxon>Tribonematales</taxon>
        <taxon>Tribonemataceae</taxon>
        <taxon>Tribonema</taxon>
    </lineage>
</organism>
<dbReference type="AlphaFoldDB" id="A0A835YKD7"/>
<dbReference type="InterPro" id="IPR013709">
    <property type="entry name" value="2-isopropylmalate_synth_dimer"/>
</dbReference>
<keyword evidence="12" id="KW-1185">Reference proteome</keyword>
<dbReference type="Gene3D" id="3.30.160.270">
    <property type="match status" value="1"/>
</dbReference>
<reference evidence="11" key="1">
    <citation type="submission" date="2021-02" db="EMBL/GenBank/DDBJ databases">
        <title>First Annotated Genome of the Yellow-green Alga Tribonema minus.</title>
        <authorList>
            <person name="Mahan K.M."/>
        </authorList>
    </citation>
    <scope>NUCLEOTIDE SEQUENCE</scope>
    <source>
        <strain evidence="11">UTEX B ZZ1240</strain>
    </source>
</reference>
<feature type="compositionally biased region" description="Low complexity" evidence="9">
    <location>
        <begin position="8"/>
        <end position="23"/>
    </location>
</feature>
<name>A0A835YKD7_9STRA</name>
<dbReference type="InterPro" id="IPR000891">
    <property type="entry name" value="PYR_CT"/>
</dbReference>
<dbReference type="UniPathway" id="UPA00048">
    <property type="reaction ID" value="UER00070"/>
</dbReference>
<evidence type="ECO:0000256" key="8">
    <source>
        <dbReference type="ARBA" id="ARBA00023304"/>
    </source>
</evidence>
<dbReference type="InterPro" id="IPR013785">
    <property type="entry name" value="Aldolase_TIM"/>
</dbReference>
<dbReference type="PROSITE" id="PS00816">
    <property type="entry name" value="AIPM_HOMOCIT_SYNTH_2"/>
    <property type="match status" value="1"/>
</dbReference>
<dbReference type="Pfam" id="PF00682">
    <property type="entry name" value="HMGL-like"/>
    <property type="match status" value="1"/>
</dbReference>
<evidence type="ECO:0000256" key="9">
    <source>
        <dbReference type="SAM" id="MobiDB-lite"/>
    </source>
</evidence>
<keyword evidence="6" id="KW-0808">Transferase</keyword>
<comment type="similarity">
    <text evidence="2">Belongs to the alpha-IPM synthase/homocitrate synthase family. LeuA type 1 subfamily.</text>
</comment>
<dbReference type="OrthoDB" id="2015253at2759"/>
<dbReference type="FunFam" id="1.10.238.260:FF:000001">
    <property type="entry name" value="2-isopropylmalate synthase"/>
    <property type="match status" value="1"/>
</dbReference>
<accession>A0A835YKD7</accession>
<dbReference type="PROSITE" id="PS00815">
    <property type="entry name" value="AIPM_HOMOCIT_SYNTH_1"/>
    <property type="match status" value="1"/>
</dbReference>
<feature type="domain" description="Pyruvate carboxyltransferase" evidence="10">
    <location>
        <begin position="40"/>
        <end position="309"/>
    </location>
</feature>
<evidence type="ECO:0000256" key="6">
    <source>
        <dbReference type="ARBA" id="ARBA00022679"/>
    </source>
</evidence>
<evidence type="ECO:0000256" key="3">
    <source>
        <dbReference type="ARBA" id="ARBA00012973"/>
    </source>
</evidence>
<dbReference type="GO" id="GO:0010177">
    <property type="term" value="F:methylthioalkylmalate synthase activity"/>
    <property type="evidence" value="ECO:0007669"/>
    <property type="project" value="UniProtKB-ARBA"/>
</dbReference>
<dbReference type="PANTHER" id="PTHR10277">
    <property type="entry name" value="HOMOCITRATE SYNTHASE-RELATED"/>
    <property type="match status" value="1"/>
</dbReference>
<dbReference type="CDD" id="cd07940">
    <property type="entry name" value="DRE_TIM_IPMS"/>
    <property type="match status" value="1"/>
</dbReference>
<dbReference type="EC" id="2.3.3.13" evidence="3"/>
<evidence type="ECO:0000259" key="10">
    <source>
        <dbReference type="PROSITE" id="PS50991"/>
    </source>
</evidence>
<dbReference type="SMART" id="SM00917">
    <property type="entry name" value="LeuA_dimer"/>
    <property type="match status" value="1"/>
</dbReference>
<sequence length="580" mass="62142">MSMVIMDPTPSVSSSPVAAVNVRPSRHDTDTETGRDPTRVKIFDTTLRDGEQSPGCTMTREEKLVVARQLSKLGVDVIEAGFPIASPGDFEAVKEIAETVGTANNPPIICGLARALKKDIDVCAEAVRPARFPRIHTFIATSDIHMEHKLKKTREQVLAITHEMVSHAKSLIDDVEFSAEDALRSDPEFLAKVFSVAIAAGASTINVPDTVGYTTPGEFKSLIHYLREHVAGIDGVTISVHGHNDLGMAVANFLAAIEGGARQVECTVNGIGERAGNAALEEIVMALHVRKGYFNAAAFARPADSERALTNVVTQELYKSSRLVSSMTGMTVQANKAIVGANAFAHESGIHQDGVLKNKETYEIMDAALVGVVQESNLVLGKHSGRHAFRSRLAEMGYTLADDELNKAFARFKDLADKKKEISVLDLESIVNEEMREATGHIAFALRGVQVLAGNRNTPTATVIIHDKDADTESHIPAIGTGPVDATFQAINAAVAGHARTGDMKLLEYSVDSVTAGIDALGEVTVRVQDATTGRTFFGRGADTDVIYASAMAYVDAINRIVAARAGPTPKHPQKDTSED</sequence>
<dbReference type="Proteomes" id="UP000664859">
    <property type="component" value="Unassembled WGS sequence"/>
</dbReference>
<dbReference type="GO" id="GO:0009098">
    <property type="term" value="P:L-leucine biosynthetic process"/>
    <property type="evidence" value="ECO:0007669"/>
    <property type="project" value="UniProtKB-UniPathway"/>
</dbReference>
<dbReference type="PROSITE" id="PS50991">
    <property type="entry name" value="PYR_CT"/>
    <property type="match status" value="1"/>
</dbReference>